<feature type="region of interest" description="Disordered" evidence="2">
    <location>
        <begin position="1"/>
        <end position="160"/>
    </location>
</feature>
<dbReference type="InterPro" id="IPR027417">
    <property type="entry name" value="P-loop_NTPase"/>
</dbReference>
<dbReference type="RefSeq" id="XP_026633858.1">
    <property type="nucleotide sequence ID" value="XM_026778057.1"/>
</dbReference>
<feature type="compositionally biased region" description="Basic residues" evidence="2">
    <location>
        <begin position="573"/>
        <end position="584"/>
    </location>
</feature>
<evidence type="ECO:0000256" key="1">
    <source>
        <dbReference type="SAM" id="Coils"/>
    </source>
</evidence>
<feature type="compositionally biased region" description="Basic and acidic residues" evidence="2">
    <location>
        <begin position="40"/>
        <end position="51"/>
    </location>
</feature>
<evidence type="ECO:0000313" key="6">
    <source>
        <dbReference type="RefSeq" id="XP_026633859.1"/>
    </source>
</evidence>
<sequence>MPYSEIEAKFLGPGKDLTRESSSRKLKTAADDCAFSRQGGPDRPRPQEKTRNNRVSVATITFRRRPQEDKAGAPDVLKPKELPDNKLGSVGSTESPALQGGKPPSLSKDDDIYSTSKAFIGPIYKPPEKKKCRERKNETGALNSTDDKRRREEKQKFNSKKLEIDTELSQFYKEIEELENENDVSQGSSEVPEPSQEKIIPKDQACDALNSEEAKKDLSNALQSHCDYQWYLEDEPGQYPCDEQLIPSFCETSFPSFRPEWQSVHPFVIPHGPPLPSFNYHFNIQRFNTPLNPPPNIFHGQDDSQMPRGCYVDSCQGSWSGLTFEQNDEYTNYGVTSTNVRPFRDGYSGQDESVGNGFCEIRECWRDPSIEEHTGTDRFVNQWFPEEKLNKLQKLLILLRGLPGSGKTTLSRILLGQSRDGIVFSTDDYFHHQDGYRYNVNQLGDAHDWNQSRAKQAIDQGRSPVIIDNTNTQAWEMKPYVEMAIGKGYRVEFHEPETWWKFDPEELEKRNKHGVSRKKIAQMLDRYEFQMSISIVMNSVEPSQKSIQRPLPLPEEPRGRVLKKSGYRPDKPKQKRNRKGKKRNNSFSENSLATLGHLAPGSLGRSQSEGEGFEETERAGHPFAGSLQNEADHINNIEEQSWQGIEISNNSQNGVSMAELDHTPTNCFPEEEEDLVLTLPSVPSGSSASCHSSTQHLSCVGRDRCSGTRVEKHMSNRHKSALDTQNIVAKTPCSFPQKTEMKDKSRLDEHGGTRISEEVLREEQGVKSNCWAFFTASLSDEELQIRSKSQPYFGSWPKGPHEFVYEQRPKKNRSQRLSCPESEEQLIQLISTSEGAEVSGNCPEIPMEKQLGDLSPKAEMVDLPRNPETNTSSTCVLHPISSEHPLESARGTQGMQRRICNLPPVNPEAKEKCDLLTEEHHELNMFLAEEDISKMINKDETKQKMIIDCHLPWFYLDTLHDSPRSIVQQSCSYRLSFNRVGCAVYFYKNPVPSLMRHYLSSFCMLSFNNRRALLTFKSQKSLGRTLTDGGFILSDVLSGQPAALCSLRISPDTQFLNEKLDEELKTQEGREPVRCLPAEDSQDLISRNHQCYGPLSQELAFHPIKHFESPGVPIESLLPDDHVVPFDWKTLKIIPLPWKMPL</sequence>
<dbReference type="RefSeq" id="XP_005371298.2">
    <property type="nucleotide sequence ID" value="XM_005371241.3"/>
</dbReference>
<dbReference type="GeneID" id="101999688"/>
<evidence type="ECO:0000256" key="2">
    <source>
        <dbReference type="SAM" id="MobiDB-lite"/>
    </source>
</evidence>
<evidence type="ECO:0000313" key="5">
    <source>
        <dbReference type="RefSeq" id="XP_026633858.1"/>
    </source>
</evidence>
<feature type="compositionally biased region" description="Basic and acidic residues" evidence="2">
    <location>
        <begin position="145"/>
        <end position="160"/>
    </location>
</feature>
<dbReference type="PANTHER" id="PTHR13308">
    <property type="entry name" value="NEDD4-BINDING PROTEIN 2-LIKE 1"/>
    <property type="match status" value="1"/>
</dbReference>
<dbReference type="Pfam" id="PF13671">
    <property type="entry name" value="AAA_33"/>
    <property type="match status" value="1"/>
</dbReference>
<dbReference type="Gene3D" id="3.40.50.300">
    <property type="entry name" value="P-loop containing nucleotide triphosphate hydrolases"/>
    <property type="match status" value="1"/>
</dbReference>
<reference evidence="4 5" key="1">
    <citation type="submission" date="2025-05" db="UniProtKB">
        <authorList>
            <consortium name="RefSeq"/>
        </authorList>
    </citation>
    <scope>IDENTIFICATION</scope>
</reference>
<feature type="compositionally biased region" description="Basic and acidic residues" evidence="2">
    <location>
        <begin position="65"/>
        <end position="84"/>
    </location>
</feature>
<name>A0ABM1TVU7_MICOH</name>
<evidence type="ECO:0000313" key="3">
    <source>
        <dbReference type="Proteomes" id="UP000694915"/>
    </source>
</evidence>
<feature type="compositionally biased region" description="Basic and acidic residues" evidence="2">
    <location>
        <begin position="126"/>
        <end position="138"/>
    </location>
</feature>
<dbReference type="Proteomes" id="UP000694915">
    <property type="component" value="Unplaced"/>
</dbReference>
<evidence type="ECO:0000313" key="4">
    <source>
        <dbReference type="RefSeq" id="XP_005371298.2"/>
    </source>
</evidence>
<protein>
    <submittedName>
        <fullName evidence="4 5">NEDD4-binding protein 2-like 2 isoform X1</fullName>
    </submittedName>
</protein>
<proteinExistence type="predicted"/>
<feature type="coiled-coil region" evidence="1">
    <location>
        <begin position="161"/>
        <end position="188"/>
    </location>
</feature>
<gene>
    <name evidence="4 5 6" type="primary">N4bp2l2</name>
</gene>
<accession>A0ABM1TVU7</accession>
<feature type="region of interest" description="Disordered" evidence="2">
    <location>
        <begin position="542"/>
        <end position="616"/>
    </location>
</feature>
<dbReference type="PANTHER" id="PTHR13308:SF23">
    <property type="entry name" value="NEDD4-BINDING PROTEIN 2-LIKE 2"/>
    <property type="match status" value="1"/>
</dbReference>
<keyword evidence="1" id="KW-0175">Coiled coil</keyword>
<keyword evidence="3" id="KW-1185">Reference proteome</keyword>
<organism evidence="3 6">
    <name type="scientific">Microtus ochrogaster</name>
    <name type="common">Prairie vole</name>
    <dbReference type="NCBI Taxonomy" id="79684"/>
    <lineage>
        <taxon>Eukaryota</taxon>
        <taxon>Metazoa</taxon>
        <taxon>Chordata</taxon>
        <taxon>Craniata</taxon>
        <taxon>Vertebrata</taxon>
        <taxon>Euteleostomi</taxon>
        <taxon>Mammalia</taxon>
        <taxon>Eutheria</taxon>
        <taxon>Euarchontoglires</taxon>
        <taxon>Glires</taxon>
        <taxon>Rodentia</taxon>
        <taxon>Myomorpha</taxon>
        <taxon>Muroidea</taxon>
        <taxon>Cricetidae</taxon>
        <taxon>Arvicolinae</taxon>
        <taxon>Microtus</taxon>
    </lineage>
</organism>
<dbReference type="InterPro" id="IPR026302">
    <property type="entry name" value="NEDD4-bd_p2"/>
</dbReference>
<dbReference type="RefSeq" id="XP_026633859.1">
    <property type="nucleotide sequence ID" value="XM_026778058.1"/>
</dbReference>
<dbReference type="SUPFAM" id="SSF52540">
    <property type="entry name" value="P-loop containing nucleoside triphosphate hydrolases"/>
    <property type="match status" value="1"/>
</dbReference>